<proteinExistence type="predicted"/>
<evidence type="ECO:0000313" key="3">
    <source>
        <dbReference type="Proteomes" id="UP001596215"/>
    </source>
</evidence>
<dbReference type="InterPro" id="IPR036291">
    <property type="entry name" value="NAD(P)-bd_dom_sf"/>
</dbReference>
<dbReference type="RefSeq" id="WP_212708687.1">
    <property type="nucleotide sequence ID" value="NZ_BAAAFW010000025.1"/>
</dbReference>
<dbReference type="Proteomes" id="UP001596215">
    <property type="component" value="Unassembled WGS sequence"/>
</dbReference>
<evidence type="ECO:0000259" key="1">
    <source>
        <dbReference type="Pfam" id="PF07993"/>
    </source>
</evidence>
<gene>
    <name evidence="2" type="ORF">ACFP73_04450</name>
</gene>
<name>A0ABW1VNE1_9GAMM</name>
<accession>A0ABW1VNE1</accession>
<organism evidence="2 3">
    <name type="scientific">Tatumella punctata</name>
    <dbReference type="NCBI Taxonomy" id="399969"/>
    <lineage>
        <taxon>Bacteria</taxon>
        <taxon>Pseudomonadati</taxon>
        <taxon>Pseudomonadota</taxon>
        <taxon>Gammaproteobacteria</taxon>
        <taxon>Enterobacterales</taxon>
        <taxon>Erwiniaceae</taxon>
        <taxon>Tatumella</taxon>
    </lineage>
</organism>
<protein>
    <submittedName>
        <fullName evidence="2">SDR family oxidoreductase</fullName>
    </submittedName>
</protein>
<dbReference type="SUPFAM" id="SSF51735">
    <property type="entry name" value="NAD(P)-binding Rossmann-fold domains"/>
    <property type="match status" value="1"/>
</dbReference>
<reference evidence="3" key="1">
    <citation type="journal article" date="2019" name="Int. J. Syst. Evol. Microbiol.">
        <title>The Global Catalogue of Microorganisms (GCM) 10K type strain sequencing project: providing services to taxonomists for standard genome sequencing and annotation.</title>
        <authorList>
            <consortium name="The Broad Institute Genomics Platform"/>
            <consortium name="The Broad Institute Genome Sequencing Center for Infectious Disease"/>
            <person name="Wu L."/>
            <person name="Ma J."/>
        </authorList>
    </citation>
    <scope>NUCLEOTIDE SEQUENCE [LARGE SCALE GENOMIC DNA]</scope>
    <source>
        <strain evidence="3">CGMCC 4.1530</strain>
    </source>
</reference>
<evidence type="ECO:0000313" key="2">
    <source>
        <dbReference type="EMBL" id="MFC6361351.1"/>
    </source>
</evidence>
<dbReference type="EMBL" id="JBHSUC010000003">
    <property type="protein sequence ID" value="MFC6361351.1"/>
    <property type="molecule type" value="Genomic_DNA"/>
</dbReference>
<dbReference type="PANTHER" id="PTHR43000">
    <property type="entry name" value="DTDP-D-GLUCOSE 4,6-DEHYDRATASE-RELATED"/>
    <property type="match status" value="1"/>
</dbReference>
<feature type="domain" description="Thioester reductase (TE)" evidence="1">
    <location>
        <begin position="6"/>
        <end position="237"/>
    </location>
</feature>
<sequence>MNHILVTGATGFLGGAVVADLLKQKEKSQLLLLVRAASAEQGLVRIKENLARFSLGESVLNTLTTANILPGDLASPQEFADDPRLDTVTHVMNCAAVASFGKNPYIWKVNVEGTLQFAKRMSEVAGLKRFLHVGTAMSCAPEPNMVVTENKLDTERDQHIVEYTWSKATIEKMMAETLPDLPLIIARPSIVVGHSEYGCTPSSSIFWVFRMALMLGRFPCNLSDRIDVISVDYCAEALVMLLLADNLNDSIFHISAGSSNSVSFAEIDQAMARASGEEAVAERYRKATYKELSASRKTFASLFGPCNERIVLRAMNLYGHFSELNVVFDNSKIIDLGMSPPKKFTDYLDRCYLSTRGSTIAELMEVDFK</sequence>
<dbReference type="Gene3D" id="3.40.50.720">
    <property type="entry name" value="NAD(P)-binding Rossmann-like Domain"/>
    <property type="match status" value="1"/>
</dbReference>
<dbReference type="Pfam" id="PF07993">
    <property type="entry name" value="NAD_binding_4"/>
    <property type="match status" value="1"/>
</dbReference>
<comment type="caution">
    <text evidence="2">The sequence shown here is derived from an EMBL/GenBank/DDBJ whole genome shotgun (WGS) entry which is preliminary data.</text>
</comment>
<dbReference type="InterPro" id="IPR013120">
    <property type="entry name" value="FAR_NAD-bd"/>
</dbReference>
<keyword evidence="3" id="KW-1185">Reference proteome</keyword>